<comment type="subcellular location">
    <subcellularLocation>
        <location evidence="1 12">Cell membrane</location>
        <topology evidence="1 12">Multi-pass membrane protein</topology>
    </subcellularLocation>
</comment>
<comment type="caution">
    <text evidence="13">The sequence shown here is derived from an EMBL/GenBank/DDBJ whole genome shotgun (WGS) entry which is preliminary data.</text>
</comment>
<evidence type="ECO:0000256" key="11">
    <source>
        <dbReference type="ARBA" id="ARBA00035585"/>
    </source>
</evidence>
<dbReference type="EMBL" id="JBHRSM010000001">
    <property type="protein sequence ID" value="MFC3084773.1"/>
    <property type="molecule type" value="Genomic_DNA"/>
</dbReference>
<dbReference type="Proteomes" id="UP001595445">
    <property type="component" value="Unassembled WGS sequence"/>
</dbReference>
<dbReference type="NCBIfam" id="TIGR00494">
    <property type="entry name" value="crcB"/>
    <property type="match status" value="1"/>
</dbReference>
<keyword evidence="9 12" id="KW-0407">Ion channel</keyword>
<keyword evidence="3" id="KW-0997">Cell inner membrane</keyword>
<feature type="binding site" evidence="12">
    <location>
        <position position="66"/>
    </location>
    <ligand>
        <name>Na(+)</name>
        <dbReference type="ChEBI" id="CHEBI:29101"/>
        <note>structural</note>
    </ligand>
</feature>
<evidence type="ECO:0000313" key="14">
    <source>
        <dbReference type="Proteomes" id="UP001595445"/>
    </source>
</evidence>
<keyword evidence="2 12" id="KW-1003">Cell membrane</keyword>
<dbReference type="PANTHER" id="PTHR28259">
    <property type="entry name" value="FLUORIDE EXPORT PROTEIN 1-RELATED"/>
    <property type="match status" value="1"/>
</dbReference>
<keyword evidence="14" id="KW-1185">Reference proteome</keyword>
<evidence type="ECO:0000256" key="9">
    <source>
        <dbReference type="ARBA" id="ARBA00023303"/>
    </source>
</evidence>
<evidence type="ECO:0000256" key="2">
    <source>
        <dbReference type="ARBA" id="ARBA00022475"/>
    </source>
</evidence>
<accession>A0ABV7DQE8</accession>
<evidence type="ECO:0000256" key="7">
    <source>
        <dbReference type="ARBA" id="ARBA00023065"/>
    </source>
</evidence>
<keyword evidence="5 12" id="KW-1133">Transmembrane helix</keyword>
<organism evidence="13 14">
    <name type="scientific">Tabrizicola soli</name>
    <dbReference type="NCBI Taxonomy" id="2185115"/>
    <lineage>
        <taxon>Bacteria</taxon>
        <taxon>Pseudomonadati</taxon>
        <taxon>Pseudomonadota</taxon>
        <taxon>Alphaproteobacteria</taxon>
        <taxon>Rhodobacterales</taxon>
        <taxon>Paracoccaceae</taxon>
        <taxon>Tabrizicola</taxon>
    </lineage>
</organism>
<comment type="catalytic activity">
    <reaction evidence="11">
        <text>fluoride(in) = fluoride(out)</text>
        <dbReference type="Rhea" id="RHEA:76159"/>
        <dbReference type="ChEBI" id="CHEBI:17051"/>
    </reaction>
    <physiologicalReaction direction="left-to-right" evidence="11">
        <dbReference type="Rhea" id="RHEA:76160"/>
    </physiologicalReaction>
</comment>
<feature type="transmembrane region" description="Helical" evidence="12">
    <location>
        <begin position="88"/>
        <end position="112"/>
    </location>
</feature>
<evidence type="ECO:0000256" key="10">
    <source>
        <dbReference type="ARBA" id="ARBA00035120"/>
    </source>
</evidence>
<name>A0ABV7DQE8_9RHOB</name>
<proteinExistence type="inferred from homology"/>
<comment type="activity regulation">
    <text evidence="12">Na(+) is not transported, but it plays an essential structural role and its presence is essential for fluoride channel function.</text>
</comment>
<comment type="function">
    <text evidence="12">Fluoride-specific ion channel. Important for reducing fluoride concentration in the cell, thus reducing its toxicity.</text>
</comment>
<keyword evidence="4 12" id="KW-0812">Transmembrane</keyword>
<evidence type="ECO:0000313" key="13">
    <source>
        <dbReference type="EMBL" id="MFC3084773.1"/>
    </source>
</evidence>
<dbReference type="PANTHER" id="PTHR28259:SF1">
    <property type="entry name" value="FLUORIDE EXPORT PROTEIN 1-RELATED"/>
    <property type="match status" value="1"/>
</dbReference>
<evidence type="ECO:0000256" key="6">
    <source>
        <dbReference type="ARBA" id="ARBA00023053"/>
    </source>
</evidence>
<dbReference type="RefSeq" id="WP_197642581.1">
    <property type="nucleotide sequence ID" value="NZ_JAEACP010000005.1"/>
</dbReference>
<evidence type="ECO:0000256" key="4">
    <source>
        <dbReference type="ARBA" id="ARBA00022692"/>
    </source>
</evidence>
<keyword evidence="6 12" id="KW-0915">Sodium</keyword>
<feature type="transmembrane region" description="Helical" evidence="12">
    <location>
        <begin position="56"/>
        <end position="76"/>
    </location>
</feature>
<evidence type="ECO:0000256" key="5">
    <source>
        <dbReference type="ARBA" id="ARBA00022989"/>
    </source>
</evidence>
<keyword evidence="12" id="KW-0479">Metal-binding</keyword>
<dbReference type="InterPro" id="IPR003691">
    <property type="entry name" value="FluC"/>
</dbReference>
<evidence type="ECO:0000256" key="3">
    <source>
        <dbReference type="ARBA" id="ARBA00022519"/>
    </source>
</evidence>
<feature type="transmembrane region" description="Helical" evidence="12">
    <location>
        <begin position="25"/>
        <end position="49"/>
    </location>
</feature>
<protein>
    <recommendedName>
        <fullName evidence="12">Fluoride-specific ion channel FluC</fullName>
    </recommendedName>
</protein>
<reference evidence="14" key="1">
    <citation type="journal article" date="2019" name="Int. J. Syst. Evol. Microbiol.">
        <title>The Global Catalogue of Microorganisms (GCM) 10K type strain sequencing project: providing services to taxonomists for standard genome sequencing and annotation.</title>
        <authorList>
            <consortium name="The Broad Institute Genomics Platform"/>
            <consortium name="The Broad Institute Genome Sequencing Center for Infectious Disease"/>
            <person name="Wu L."/>
            <person name="Ma J."/>
        </authorList>
    </citation>
    <scope>NUCLEOTIDE SEQUENCE [LARGE SCALE GENOMIC DNA]</scope>
    <source>
        <strain evidence="14">KCTC 62102</strain>
    </source>
</reference>
<gene>
    <name evidence="12 13" type="primary">crcB</name>
    <name evidence="12" type="synonym">fluC</name>
    <name evidence="13" type="ORF">ACFOD6_01810</name>
</gene>
<keyword evidence="8 12" id="KW-0472">Membrane</keyword>
<dbReference type="HAMAP" id="MF_00454">
    <property type="entry name" value="FluC"/>
    <property type="match status" value="1"/>
</dbReference>
<keyword evidence="7 12" id="KW-0406">Ion transport</keyword>
<keyword evidence="12" id="KW-0813">Transport</keyword>
<feature type="binding site" evidence="12">
    <location>
        <position position="69"/>
    </location>
    <ligand>
        <name>Na(+)</name>
        <dbReference type="ChEBI" id="CHEBI:29101"/>
        <note>structural</note>
    </ligand>
</feature>
<sequence>MSQTLPLIALGGAAGSVLRYLMVTAIGAPLGTAAVNVLGSFAIGVLFVLLGAREGWHFLLVTGLLGGFTTFSAFSLDTLKLIEGGQPAQALAYVAGSVALSLLAVALGAAIARSLT</sequence>
<evidence type="ECO:0000256" key="12">
    <source>
        <dbReference type="HAMAP-Rule" id="MF_00454"/>
    </source>
</evidence>
<dbReference type="Pfam" id="PF02537">
    <property type="entry name" value="CRCB"/>
    <property type="match status" value="1"/>
</dbReference>
<evidence type="ECO:0000256" key="8">
    <source>
        <dbReference type="ARBA" id="ARBA00023136"/>
    </source>
</evidence>
<evidence type="ECO:0000256" key="1">
    <source>
        <dbReference type="ARBA" id="ARBA00004651"/>
    </source>
</evidence>
<comment type="similarity">
    <text evidence="10 12">Belongs to the fluoride channel Fluc/FEX (TC 1.A.43) family.</text>
</comment>